<dbReference type="Proteomes" id="UP001201262">
    <property type="component" value="Unassembled WGS sequence"/>
</dbReference>
<dbReference type="SMART" id="SM00066">
    <property type="entry name" value="GAL4"/>
    <property type="match status" value="1"/>
</dbReference>
<dbReference type="CDD" id="cd00067">
    <property type="entry name" value="GAL4"/>
    <property type="match status" value="1"/>
</dbReference>
<dbReference type="GO" id="GO:0005634">
    <property type="term" value="C:nucleus"/>
    <property type="evidence" value="ECO:0007669"/>
    <property type="project" value="UniProtKB-SubCell"/>
</dbReference>
<dbReference type="PROSITE" id="PS00463">
    <property type="entry name" value="ZN2_CY6_FUNGAL_1"/>
    <property type="match status" value="1"/>
</dbReference>
<evidence type="ECO:0000259" key="6">
    <source>
        <dbReference type="PROSITE" id="PS50048"/>
    </source>
</evidence>
<evidence type="ECO:0000313" key="8">
    <source>
        <dbReference type="Proteomes" id="UP001201262"/>
    </source>
</evidence>
<dbReference type="InterPro" id="IPR036864">
    <property type="entry name" value="Zn2-C6_fun-type_DNA-bd_sf"/>
</dbReference>
<keyword evidence="5" id="KW-0539">Nucleus</keyword>
<organism evidence="7 8">
    <name type="scientific">Talaromyces proteolyticus</name>
    <dbReference type="NCBI Taxonomy" id="1131652"/>
    <lineage>
        <taxon>Eukaryota</taxon>
        <taxon>Fungi</taxon>
        <taxon>Dikarya</taxon>
        <taxon>Ascomycota</taxon>
        <taxon>Pezizomycotina</taxon>
        <taxon>Eurotiomycetes</taxon>
        <taxon>Eurotiomycetidae</taxon>
        <taxon>Eurotiales</taxon>
        <taxon>Trichocomaceae</taxon>
        <taxon>Talaromyces</taxon>
        <taxon>Talaromyces sect. Bacilispori</taxon>
    </lineage>
</organism>
<dbReference type="AlphaFoldDB" id="A0AAD4KPG4"/>
<accession>A0AAD4KPG4</accession>
<dbReference type="GO" id="GO:0000981">
    <property type="term" value="F:DNA-binding transcription factor activity, RNA polymerase II-specific"/>
    <property type="evidence" value="ECO:0007669"/>
    <property type="project" value="InterPro"/>
</dbReference>
<feature type="domain" description="Zn(2)-C6 fungal-type" evidence="6">
    <location>
        <begin position="10"/>
        <end position="42"/>
    </location>
</feature>
<evidence type="ECO:0000256" key="5">
    <source>
        <dbReference type="ARBA" id="ARBA00023242"/>
    </source>
</evidence>
<keyword evidence="4" id="KW-0804">Transcription</keyword>
<keyword evidence="2" id="KW-0805">Transcription regulation</keyword>
<dbReference type="SUPFAM" id="SSF57701">
    <property type="entry name" value="Zn2/Cys6 DNA-binding domain"/>
    <property type="match status" value="1"/>
</dbReference>
<comment type="caution">
    <text evidence="7">The sequence shown here is derived from an EMBL/GenBank/DDBJ whole genome shotgun (WGS) entry which is preliminary data.</text>
</comment>
<dbReference type="PANTHER" id="PTHR31001">
    <property type="entry name" value="UNCHARACTERIZED TRANSCRIPTIONAL REGULATORY PROTEIN"/>
    <property type="match status" value="1"/>
</dbReference>
<keyword evidence="3" id="KW-0238">DNA-binding</keyword>
<dbReference type="RefSeq" id="XP_046071380.1">
    <property type="nucleotide sequence ID" value="XM_046219392.1"/>
</dbReference>
<dbReference type="CDD" id="cd12148">
    <property type="entry name" value="fungal_TF_MHR"/>
    <property type="match status" value="1"/>
</dbReference>
<dbReference type="PANTHER" id="PTHR31001:SF40">
    <property type="entry name" value="ZN(II)2CYS6 TRANSCRIPTION FACTOR (EUROFUNG)"/>
    <property type="match status" value="1"/>
</dbReference>
<gene>
    <name evidence="7" type="ORF">BGW36DRAFT_417604</name>
</gene>
<protein>
    <recommendedName>
        <fullName evidence="6">Zn(2)-C6 fungal-type domain-containing protein</fullName>
    </recommendedName>
</protein>
<dbReference type="GO" id="GO:0003677">
    <property type="term" value="F:DNA binding"/>
    <property type="evidence" value="ECO:0007669"/>
    <property type="project" value="UniProtKB-KW"/>
</dbReference>
<comment type="subcellular location">
    <subcellularLocation>
        <location evidence="1">Nucleus</location>
    </subcellularLocation>
</comment>
<evidence type="ECO:0000256" key="4">
    <source>
        <dbReference type="ARBA" id="ARBA00023163"/>
    </source>
</evidence>
<dbReference type="InterPro" id="IPR001138">
    <property type="entry name" value="Zn2Cys6_DnaBD"/>
</dbReference>
<evidence type="ECO:0000256" key="3">
    <source>
        <dbReference type="ARBA" id="ARBA00023125"/>
    </source>
</evidence>
<dbReference type="Pfam" id="PF00172">
    <property type="entry name" value="Zn_clus"/>
    <property type="match status" value="1"/>
</dbReference>
<dbReference type="Gene3D" id="4.10.240.10">
    <property type="entry name" value="Zn(2)-C6 fungal-type DNA-binding domain"/>
    <property type="match status" value="1"/>
</dbReference>
<dbReference type="PROSITE" id="PS50048">
    <property type="entry name" value="ZN2_CY6_FUNGAL_2"/>
    <property type="match status" value="1"/>
</dbReference>
<keyword evidence="8" id="KW-1185">Reference proteome</keyword>
<dbReference type="InterPro" id="IPR050613">
    <property type="entry name" value="Sec_Metabolite_Reg"/>
</dbReference>
<name>A0AAD4KPG4_9EURO</name>
<proteinExistence type="predicted"/>
<evidence type="ECO:0000256" key="2">
    <source>
        <dbReference type="ARBA" id="ARBA00023015"/>
    </source>
</evidence>
<evidence type="ECO:0000313" key="7">
    <source>
        <dbReference type="EMBL" id="KAH8696444.1"/>
    </source>
</evidence>
<sequence length="715" mass="82099">MLRRNGKRTSCEPCRMAKVRCDHTTPICRRCQSRNITNQCYYHPAPLTKEKGGNSGSLAKQKDQSQVRSKSKKIAYSSINSQNFYANSIGVSDNASFLGPTSYLSVFRETSLRISRKENDSLKAEFERWRTDYTYTRARLVHLISMIGFYYDQIAWYYSKGGFTIIPGPLVRRLLHLGRERIEKNSWDVTGDWDKIYKEITNATSRPIEFTSSMSSDEFCSLFTREIRWEFVGLMFALAGFSVHRRYKGTHVLNLAKGVEMDAETFAKEMVLAGNACIDIFRQHGQVNDVIIWMRYTHALLATEVLGETGERLYSLFGDLVSSIYAVGLHRAVHSTNIPFYLSETRKRMMAILHKGDKGLSTLLGRPPRLPHRYCDITPPLDLADDQLFLTDRELEVALEGLSEDGWNRRGQFYPATVLRMRHVLSTLKERVLDLALGYKCESYQDLLQTYQSCQKTWDRIPVRFRYNSNCWQEKDITECLARAVVYFEYLSCVFHTQRMRYEGSRDTVHDLLDASMQVVSVVLDLVKHYNHHEVQNQFPWIFLVYGIPAAGVLVTEVHRHTISNKPLPSSPSRSEIIRSLVFLVSWLRTVEMPSSVTATACVEATNMISRLLDETLNYQSALSPSTYSTFQDLEYQSQSHNTTFRISTPSPEQFTEEMTQPQQQQMSIRETSIESSLGFGIDTKFGVNLMSEGLNWLDDLDWDMGRTVTADKGS</sequence>
<reference evidence="7" key="1">
    <citation type="submission" date="2021-12" db="EMBL/GenBank/DDBJ databases">
        <title>Convergent genome expansion in fungi linked to evolution of root-endophyte symbiosis.</title>
        <authorList>
            <consortium name="DOE Joint Genome Institute"/>
            <person name="Ke Y.-H."/>
            <person name="Bonito G."/>
            <person name="Liao H.-L."/>
            <person name="Looney B."/>
            <person name="Rojas-Flechas A."/>
            <person name="Nash J."/>
            <person name="Hameed K."/>
            <person name="Schadt C."/>
            <person name="Martin F."/>
            <person name="Crous P.W."/>
            <person name="Miettinen O."/>
            <person name="Magnuson J.K."/>
            <person name="Labbe J."/>
            <person name="Jacobson D."/>
            <person name="Doktycz M.J."/>
            <person name="Veneault-Fourrey C."/>
            <person name="Kuo A."/>
            <person name="Mondo S."/>
            <person name="Calhoun S."/>
            <person name="Riley R."/>
            <person name="Ohm R."/>
            <person name="LaButti K."/>
            <person name="Andreopoulos B."/>
            <person name="Pangilinan J."/>
            <person name="Nolan M."/>
            <person name="Tritt A."/>
            <person name="Clum A."/>
            <person name="Lipzen A."/>
            <person name="Daum C."/>
            <person name="Barry K."/>
            <person name="Grigoriev I.V."/>
            <person name="Vilgalys R."/>
        </authorList>
    </citation>
    <scope>NUCLEOTIDE SEQUENCE</scope>
    <source>
        <strain evidence="7">PMI_201</strain>
    </source>
</reference>
<evidence type="ECO:0000256" key="1">
    <source>
        <dbReference type="ARBA" id="ARBA00004123"/>
    </source>
</evidence>
<dbReference type="EMBL" id="JAJTJA010000007">
    <property type="protein sequence ID" value="KAH8696444.1"/>
    <property type="molecule type" value="Genomic_DNA"/>
</dbReference>
<dbReference type="GO" id="GO:0008270">
    <property type="term" value="F:zinc ion binding"/>
    <property type="evidence" value="ECO:0007669"/>
    <property type="project" value="InterPro"/>
</dbReference>
<dbReference type="GeneID" id="70249679"/>